<organism evidence="5 6">
    <name type="scientific">Kutzneria viridogrisea</name>
    <dbReference type="NCBI Taxonomy" id="47990"/>
    <lineage>
        <taxon>Bacteria</taxon>
        <taxon>Bacillati</taxon>
        <taxon>Actinomycetota</taxon>
        <taxon>Actinomycetes</taxon>
        <taxon>Pseudonocardiales</taxon>
        <taxon>Pseudonocardiaceae</taxon>
        <taxon>Kutzneria</taxon>
    </lineage>
</organism>
<dbReference type="PANTHER" id="PTHR46268">
    <property type="entry name" value="STRESS RESPONSE PROTEIN NHAX"/>
    <property type="match status" value="1"/>
</dbReference>
<dbReference type="Gene3D" id="3.40.50.620">
    <property type="entry name" value="HUPs"/>
    <property type="match status" value="2"/>
</dbReference>
<dbReference type="PANTHER" id="PTHR46268:SF27">
    <property type="entry name" value="UNIVERSAL STRESS PROTEIN RV2623"/>
    <property type="match status" value="1"/>
</dbReference>
<evidence type="ECO:0000313" key="5">
    <source>
        <dbReference type="EMBL" id="MBA8923668.1"/>
    </source>
</evidence>
<evidence type="ECO:0000256" key="1">
    <source>
        <dbReference type="ARBA" id="ARBA00008791"/>
    </source>
</evidence>
<evidence type="ECO:0000256" key="2">
    <source>
        <dbReference type="ARBA" id="ARBA00022741"/>
    </source>
</evidence>
<dbReference type="InterPro" id="IPR006015">
    <property type="entry name" value="Universal_stress_UspA"/>
</dbReference>
<comment type="similarity">
    <text evidence="1">Belongs to the universal stress protein A family.</text>
</comment>
<accession>A0ABR6B9W3</accession>
<reference evidence="5 6" key="1">
    <citation type="submission" date="2020-08" db="EMBL/GenBank/DDBJ databases">
        <title>Genomic Encyclopedia of Archaeal and Bacterial Type Strains, Phase II (KMG-II): from individual species to whole genera.</title>
        <authorList>
            <person name="Goeker M."/>
        </authorList>
    </citation>
    <scope>NUCLEOTIDE SEQUENCE [LARGE SCALE GENOMIC DNA]</scope>
    <source>
        <strain evidence="5 6">DSM 43850</strain>
    </source>
</reference>
<gene>
    <name evidence="5" type="ORF">BC739_000865</name>
</gene>
<protein>
    <submittedName>
        <fullName evidence="5">Nucleotide-binding universal stress UspA family protein</fullName>
    </submittedName>
</protein>
<dbReference type="Pfam" id="PF00582">
    <property type="entry name" value="Usp"/>
    <property type="match status" value="2"/>
</dbReference>
<dbReference type="InterPro" id="IPR006016">
    <property type="entry name" value="UspA"/>
</dbReference>
<evidence type="ECO:0000256" key="3">
    <source>
        <dbReference type="ARBA" id="ARBA00022840"/>
    </source>
</evidence>
<dbReference type="SUPFAM" id="SSF52402">
    <property type="entry name" value="Adenine nucleotide alpha hydrolases-like"/>
    <property type="match status" value="2"/>
</dbReference>
<comment type="caution">
    <text evidence="5">The sequence shown here is derived from an EMBL/GenBank/DDBJ whole genome shotgun (WGS) entry which is preliminary data.</text>
</comment>
<feature type="domain" description="UspA" evidence="4">
    <location>
        <begin position="69"/>
        <end position="204"/>
    </location>
</feature>
<feature type="domain" description="UspA" evidence="4">
    <location>
        <begin position="6"/>
        <end position="60"/>
    </location>
</feature>
<dbReference type="PRINTS" id="PR01438">
    <property type="entry name" value="UNVRSLSTRESS"/>
</dbReference>
<proteinExistence type="inferred from homology"/>
<dbReference type="InterPro" id="IPR014729">
    <property type="entry name" value="Rossmann-like_a/b/a_fold"/>
</dbReference>
<keyword evidence="3" id="KW-0067">ATP-binding</keyword>
<evidence type="ECO:0000313" key="6">
    <source>
        <dbReference type="Proteomes" id="UP000517916"/>
    </source>
</evidence>
<sequence length="219" mass="23252">MELDLHTCRADPATVLLGESDTACLVVVGARGRGGFPGLLLGSTALAVATGGHCPAVVVREQPVDSGPVAVGVTGSPLSDIAVGRAFDQASARAEPLIAVHAWHPLGGDVEFAAAMGRDWAQLQDEQDQLLTGWLADWQRGYPGVRVTRMIATRRATRQLLDYDRIAQLIVVGCRGRSRISGLVLGSVPRVLLHQARCPLLVVRTGHEVSLPARPHGDR</sequence>
<dbReference type="Proteomes" id="UP000517916">
    <property type="component" value="Unassembled WGS sequence"/>
</dbReference>
<name>A0ABR6B9W3_9PSEU</name>
<keyword evidence="2" id="KW-0547">Nucleotide-binding</keyword>
<dbReference type="EMBL" id="JACJID010000001">
    <property type="protein sequence ID" value="MBA8923668.1"/>
    <property type="molecule type" value="Genomic_DNA"/>
</dbReference>
<keyword evidence="6" id="KW-1185">Reference proteome</keyword>
<evidence type="ECO:0000259" key="4">
    <source>
        <dbReference type="Pfam" id="PF00582"/>
    </source>
</evidence>